<dbReference type="EMBL" id="MN739720">
    <property type="protein sequence ID" value="QHT22677.1"/>
    <property type="molecule type" value="Genomic_DNA"/>
</dbReference>
<sequence>MPSAMLKKKDSLQQVVIDLQSKKADITKRFQDTQAARSTAKRTTDRAFVQMQDAKRRYEASLKEEKDLMMNEETMKDDLQKIGEDIYLTSLELTNALYEERNQVTTDKAKHAKEKKQESQLLSKITKKLPEELVQVIREFLPLSVYIKLMENPSRKNSSRKSYKTSALLRKMHGKVAHKFLTKICTNPLFLSFMTRKDATREVPFIQANETIANPDYDPFWETYSASENRTKLTYVLNIVGEGNPAFALEIIKWIHILYNPLKKYKINYDYVNQFYLRDLTMNDVDRFALPDV</sequence>
<evidence type="ECO:0000313" key="1">
    <source>
        <dbReference type="EMBL" id="QHT22677.1"/>
    </source>
</evidence>
<reference evidence="1" key="1">
    <citation type="journal article" date="2020" name="Nature">
        <title>Giant virus diversity and host interactions through global metagenomics.</title>
        <authorList>
            <person name="Schulz F."/>
            <person name="Roux S."/>
            <person name="Paez-Espino D."/>
            <person name="Jungbluth S."/>
            <person name="Walsh D.A."/>
            <person name="Denef V.J."/>
            <person name="McMahon K.D."/>
            <person name="Konstantinidis K.T."/>
            <person name="Eloe-Fadrosh E.A."/>
            <person name="Kyrpides N.C."/>
            <person name="Woyke T."/>
        </authorList>
    </citation>
    <scope>NUCLEOTIDE SEQUENCE</scope>
    <source>
        <strain evidence="1">GVMAG-M-3300023179-114</strain>
    </source>
</reference>
<organism evidence="1">
    <name type="scientific">viral metagenome</name>
    <dbReference type="NCBI Taxonomy" id="1070528"/>
    <lineage>
        <taxon>unclassified sequences</taxon>
        <taxon>metagenomes</taxon>
        <taxon>organismal metagenomes</taxon>
    </lineage>
</organism>
<dbReference type="AlphaFoldDB" id="A0A6C0E0K2"/>
<protein>
    <submittedName>
        <fullName evidence="1">Uncharacterized protein</fullName>
    </submittedName>
</protein>
<proteinExistence type="predicted"/>
<name>A0A6C0E0K2_9ZZZZ</name>
<accession>A0A6C0E0K2</accession>